<dbReference type="AlphaFoldDB" id="A0A1X7U9D2"/>
<feature type="region of interest" description="Disordered" evidence="1">
    <location>
        <begin position="123"/>
        <end position="149"/>
    </location>
</feature>
<dbReference type="InParanoid" id="A0A1X7U9D2"/>
<dbReference type="EnsemblMetazoa" id="Aqu2.1.24567_001">
    <property type="protein sequence ID" value="Aqu2.1.24567_001"/>
    <property type="gene ID" value="Aqu2.1.24567"/>
</dbReference>
<name>A0A1X7U9D2_AMPQE</name>
<protein>
    <submittedName>
        <fullName evidence="2">Uncharacterized protein</fullName>
    </submittedName>
</protein>
<feature type="region of interest" description="Disordered" evidence="1">
    <location>
        <begin position="241"/>
        <end position="275"/>
    </location>
</feature>
<organism evidence="2">
    <name type="scientific">Amphimedon queenslandica</name>
    <name type="common">Sponge</name>
    <dbReference type="NCBI Taxonomy" id="400682"/>
    <lineage>
        <taxon>Eukaryota</taxon>
        <taxon>Metazoa</taxon>
        <taxon>Porifera</taxon>
        <taxon>Demospongiae</taxon>
        <taxon>Heteroscleromorpha</taxon>
        <taxon>Haplosclerida</taxon>
        <taxon>Niphatidae</taxon>
        <taxon>Amphimedon</taxon>
    </lineage>
</organism>
<evidence type="ECO:0000313" key="2">
    <source>
        <dbReference type="EnsemblMetazoa" id="Aqu2.1.24567_001"/>
    </source>
</evidence>
<feature type="compositionally biased region" description="Pro residues" evidence="1">
    <location>
        <begin position="126"/>
        <end position="147"/>
    </location>
</feature>
<evidence type="ECO:0000256" key="1">
    <source>
        <dbReference type="SAM" id="MobiDB-lite"/>
    </source>
</evidence>
<sequence length="275" mass="30606">MVAQKTAGSSIFGFSLRLVLEPSYWCQWSPLVKNRSSKKSDKHWSSSWYSKAAKVMAAIFLPVIISCKLGLAQIIYHYCHYYDPSPVLKLFKITISLNFQIFLTALKPSQPTWSSCSSITTTLAGGPPPPPPPGGTPPPVARGPPPVAGGLPPVAGGPPQLLFVLHQWLEVIHCWLEVCHQWLEVVRTTIDVAALQRQRQLCYVPDTIHCVWLVYNQTKVPLITTCQKDGRNQCPDQIEETGLKREPNKTAFRPRPPTEVPKKGLKAQKHTILVS</sequence>
<proteinExistence type="predicted"/>
<reference evidence="2" key="1">
    <citation type="submission" date="2017-05" db="UniProtKB">
        <authorList>
            <consortium name="EnsemblMetazoa"/>
        </authorList>
    </citation>
    <scope>IDENTIFICATION</scope>
</reference>
<accession>A0A1X7U9D2</accession>